<name>A0A7J8RZV3_GOSDV</name>
<dbReference type="InterPro" id="IPR032675">
    <property type="entry name" value="LRR_dom_sf"/>
</dbReference>
<dbReference type="EMBL" id="JABFAC010000007">
    <property type="protein sequence ID" value="MBA0619195.1"/>
    <property type="molecule type" value="Genomic_DNA"/>
</dbReference>
<feature type="non-terminal residue" evidence="1">
    <location>
        <position position="58"/>
    </location>
</feature>
<protein>
    <submittedName>
        <fullName evidence="1">Uncharacterized protein</fullName>
    </submittedName>
</protein>
<keyword evidence="2" id="KW-1185">Reference proteome</keyword>
<gene>
    <name evidence="1" type="ORF">Godav_028412</name>
</gene>
<dbReference type="SUPFAM" id="SSF52058">
    <property type="entry name" value="L domain-like"/>
    <property type="match status" value="1"/>
</dbReference>
<comment type="caution">
    <text evidence="1">The sequence shown here is derived from an EMBL/GenBank/DDBJ whole genome shotgun (WGS) entry which is preliminary data.</text>
</comment>
<evidence type="ECO:0000313" key="2">
    <source>
        <dbReference type="Proteomes" id="UP000593561"/>
    </source>
</evidence>
<dbReference type="Gene3D" id="3.80.10.10">
    <property type="entry name" value="Ribonuclease Inhibitor"/>
    <property type="match status" value="1"/>
</dbReference>
<sequence length="58" mass="6471">MECLLELCFDSTNIKELHSSIGNLRQLKVLNLKDCKSLRSHPIKIGMGSLKKLILSGC</sequence>
<reference evidence="1 2" key="1">
    <citation type="journal article" date="2019" name="Genome Biol. Evol.">
        <title>Insights into the evolution of the New World diploid cottons (Gossypium, subgenus Houzingenia) based on genome sequencing.</title>
        <authorList>
            <person name="Grover C.E."/>
            <person name="Arick M.A. 2nd"/>
            <person name="Thrash A."/>
            <person name="Conover J.L."/>
            <person name="Sanders W.S."/>
            <person name="Peterson D.G."/>
            <person name="Frelichowski J.E."/>
            <person name="Scheffler J.A."/>
            <person name="Scheffler B.E."/>
            <person name="Wendel J.F."/>
        </authorList>
    </citation>
    <scope>NUCLEOTIDE SEQUENCE [LARGE SCALE GENOMIC DNA]</scope>
    <source>
        <strain evidence="1">27</strain>
        <tissue evidence="1">Leaf</tissue>
    </source>
</reference>
<evidence type="ECO:0000313" key="1">
    <source>
        <dbReference type="EMBL" id="MBA0619195.1"/>
    </source>
</evidence>
<accession>A0A7J8RZV3</accession>
<dbReference type="AlphaFoldDB" id="A0A7J8RZV3"/>
<proteinExistence type="predicted"/>
<dbReference type="Proteomes" id="UP000593561">
    <property type="component" value="Unassembled WGS sequence"/>
</dbReference>
<organism evidence="1 2">
    <name type="scientific">Gossypium davidsonii</name>
    <name type="common">Davidson's cotton</name>
    <name type="synonym">Gossypium klotzschianum subsp. davidsonii</name>
    <dbReference type="NCBI Taxonomy" id="34287"/>
    <lineage>
        <taxon>Eukaryota</taxon>
        <taxon>Viridiplantae</taxon>
        <taxon>Streptophyta</taxon>
        <taxon>Embryophyta</taxon>
        <taxon>Tracheophyta</taxon>
        <taxon>Spermatophyta</taxon>
        <taxon>Magnoliopsida</taxon>
        <taxon>eudicotyledons</taxon>
        <taxon>Gunneridae</taxon>
        <taxon>Pentapetalae</taxon>
        <taxon>rosids</taxon>
        <taxon>malvids</taxon>
        <taxon>Malvales</taxon>
        <taxon>Malvaceae</taxon>
        <taxon>Malvoideae</taxon>
        <taxon>Gossypium</taxon>
    </lineage>
</organism>